<keyword evidence="2" id="KW-0808">Transferase</keyword>
<dbReference type="InterPro" id="IPR050137">
    <property type="entry name" value="PyrR_bifunctional"/>
</dbReference>
<dbReference type="PANTHER" id="PTHR11608">
    <property type="entry name" value="BIFUNCTIONAL PROTEIN PYRR"/>
    <property type="match status" value="1"/>
</dbReference>
<dbReference type="SUPFAM" id="SSF53271">
    <property type="entry name" value="PRTase-like"/>
    <property type="match status" value="1"/>
</dbReference>
<dbReference type="InterPro" id="IPR029057">
    <property type="entry name" value="PRTase-like"/>
</dbReference>
<dbReference type="RefSeq" id="WP_376895003.1">
    <property type="nucleotide sequence ID" value="NZ_JBHULS010000007.1"/>
</dbReference>
<comment type="caution">
    <text evidence="2">The sequence shown here is derived from an EMBL/GenBank/DDBJ whole genome shotgun (WGS) entry which is preliminary data.</text>
</comment>
<protein>
    <submittedName>
        <fullName evidence="2">Phosphoribosyltransferase family protein</fullName>
    </submittedName>
</protein>
<dbReference type="CDD" id="cd06223">
    <property type="entry name" value="PRTases_typeI"/>
    <property type="match status" value="1"/>
</dbReference>
<accession>A0ABW5KVV9</accession>
<evidence type="ECO:0000313" key="2">
    <source>
        <dbReference type="EMBL" id="MFD2552624.1"/>
    </source>
</evidence>
<dbReference type="Gene3D" id="3.40.50.2020">
    <property type="match status" value="1"/>
</dbReference>
<feature type="domain" description="Phosphoribosyltransferase" evidence="1">
    <location>
        <begin position="7"/>
        <end position="147"/>
    </location>
</feature>
<dbReference type="GO" id="GO:0016757">
    <property type="term" value="F:glycosyltransferase activity"/>
    <property type="evidence" value="ECO:0007669"/>
    <property type="project" value="UniProtKB-KW"/>
</dbReference>
<gene>
    <name evidence="2" type="ORF">ACFSQP_12455</name>
</gene>
<name>A0ABW5KVV9_9FLAO</name>
<evidence type="ECO:0000313" key="3">
    <source>
        <dbReference type="Proteomes" id="UP001597472"/>
    </source>
</evidence>
<dbReference type="EMBL" id="JBHULS010000007">
    <property type="protein sequence ID" value="MFD2552624.1"/>
    <property type="molecule type" value="Genomic_DNA"/>
</dbReference>
<dbReference type="PANTHER" id="PTHR11608:SF0">
    <property type="entry name" value="BIFUNCTIONAL PROTEIN PYRR"/>
    <property type="match status" value="1"/>
</dbReference>
<sequence length="168" mass="18921">MEISNNNRILNHDEIVHKIRRIAYQIYEHNVNEASVVLAGIDKNGFLLAERLQAVLSEISPIKPVLCRVYINKRKPLDPITTSVAPELYTNQSVVLIDDVLNSGTTLAYGVRHFLNVPLKQFKTAVLVNRNHKKYPVKADFKGISLSTSLHEHVSVNLENDQLEATLA</sequence>
<dbReference type="InterPro" id="IPR000836">
    <property type="entry name" value="PRTase_dom"/>
</dbReference>
<evidence type="ECO:0000259" key="1">
    <source>
        <dbReference type="Pfam" id="PF00156"/>
    </source>
</evidence>
<organism evidence="2 3">
    <name type="scientific">Bizionia sediminis</name>
    <dbReference type="NCBI Taxonomy" id="1737064"/>
    <lineage>
        <taxon>Bacteria</taxon>
        <taxon>Pseudomonadati</taxon>
        <taxon>Bacteroidota</taxon>
        <taxon>Flavobacteriia</taxon>
        <taxon>Flavobacteriales</taxon>
        <taxon>Flavobacteriaceae</taxon>
        <taxon>Bizionia</taxon>
    </lineage>
</organism>
<dbReference type="Pfam" id="PF00156">
    <property type="entry name" value="Pribosyltran"/>
    <property type="match status" value="1"/>
</dbReference>
<keyword evidence="3" id="KW-1185">Reference proteome</keyword>
<reference evidence="3" key="1">
    <citation type="journal article" date="2019" name="Int. J. Syst. Evol. Microbiol.">
        <title>The Global Catalogue of Microorganisms (GCM) 10K type strain sequencing project: providing services to taxonomists for standard genome sequencing and annotation.</title>
        <authorList>
            <consortium name="The Broad Institute Genomics Platform"/>
            <consortium name="The Broad Institute Genome Sequencing Center for Infectious Disease"/>
            <person name="Wu L."/>
            <person name="Ma J."/>
        </authorList>
    </citation>
    <scope>NUCLEOTIDE SEQUENCE [LARGE SCALE GENOMIC DNA]</scope>
    <source>
        <strain evidence="3">KCTC 42587</strain>
    </source>
</reference>
<dbReference type="Proteomes" id="UP001597472">
    <property type="component" value="Unassembled WGS sequence"/>
</dbReference>
<keyword evidence="2" id="KW-0328">Glycosyltransferase</keyword>
<proteinExistence type="predicted"/>